<comment type="caution">
    <text evidence="2">The sequence shown here is derived from an EMBL/GenBank/DDBJ whole genome shotgun (WGS) entry which is preliminary data.</text>
</comment>
<dbReference type="GO" id="GO:0030170">
    <property type="term" value="F:pyridoxal phosphate binding"/>
    <property type="evidence" value="ECO:0007669"/>
    <property type="project" value="InterPro"/>
</dbReference>
<evidence type="ECO:0000313" key="3">
    <source>
        <dbReference type="Proteomes" id="UP000678393"/>
    </source>
</evidence>
<proteinExistence type="predicted"/>
<keyword evidence="3" id="KW-1185">Reference proteome</keyword>
<reference evidence="2" key="1">
    <citation type="submission" date="2021-04" db="EMBL/GenBank/DDBJ databases">
        <authorList>
            <consortium name="Molecular Ecology Group"/>
        </authorList>
    </citation>
    <scope>NUCLEOTIDE SEQUENCE</scope>
</reference>
<dbReference type="GO" id="GO:0003870">
    <property type="term" value="F:5-aminolevulinate synthase activity"/>
    <property type="evidence" value="ECO:0007669"/>
    <property type="project" value="InterPro"/>
</dbReference>
<dbReference type="GO" id="GO:0006778">
    <property type="term" value="P:porphyrin-containing compound metabolic process"/>
    <property type="evidence" value="ECO:0007669"/>
    <property type="project" value="InterPro"/>
</dbReference>
<dbReference type="Pfam" id="PF09029">
    <property type="entry name" value="Preseq_ALAS"/>
    <property type="match status" value="1"/>
</dbReference>
<gene>
    <name evidence="2" type="ORF">CUNI_LOCUS2510</name>
</gene>
<organism evidence="2 3">
    <name type="scientific">Candidula unifasciata</name>
    <dbReference type="NCBI Taxonomy" id="100452"/>
    <lineage>
        <taxon>Eukaryota</taxon>
        <taxon>Metazoa</taxon>
        <taxon>Spiralia</taxon>
        <taxon>Lophotrochozoa</taxon>
        <taxon>Mollusca</taxon>
        <taxon>Gastropoda</taxon>
        <taxon>Heterobranchia</taxon>
        <taxon>Euthyneura</taxon>
        <taxon>Panpulmonata</taxon>
        <taxon>Eupulmonata</taxon>
        <taxon>Stylommatophora</taxon>
        <taxon>Helicina</taxon>
        <taxon>Helicoidea</taxon>
        <taxon>Geomitridae</taxon>
        <taxon>Candidula</taxon>
    </lineage>
</organism>
<dbReference type="AlphaFoldDB" id="A0A8S3YN45"/>
<feature type="domain" description="5-aminolevulinate synthase presequence" evidence="1">
    <location>
        <begin position="6"/>
        <end position="43"/>
    </location>
</feature>
<evidence type="ECO:0000313" key="2">
    <source>
        <dbReference type="EMBL" id="CAG5116952.1"/>
    </source>
</evidence>
<protein>
    <recommendedName>
        <fullName evidence="1">5-aminolevulinate synthase presequence domain-containing protein</fullName>
    </recommendedName>
</protein>
<name>A0A8S3YN45_9EUPU</name>
<dbReference type="Proteomes" id="UP000678393">
    <property type="component" value="Unassembled WGS sequence"/>
</dbReference>
<dbReference type="InterPro" id="IPR015118">
    <property type="entry name" value="5aminolev_synth_preseq"/>
</dbReference>
<dbReference type="GO" id="GO:0005759">
    <property type="term" value="C:mitochondrial matrix"/>
    <property type="evidence" value="ECO:0007669"/>
    <property type="project" value="InterPro"/>
</dbReference>
<dbReference type="EMBL" id="CAJHNH020000327">
    <property type="protein sequence ID" value="CAG5116952.1"/>
    <property type="molecule type" value="Genomic_DNA"/>
</dbReference>
<feature type="non-terminal residue" evidence="2">
    <location>
        <position position="1"/>
    </location>
</feature>
<sequence length="105" mass="11625">MKSVACPFLTRFSMSNIRQFAPLFLNYVDRCPVMMQTSRHQSSGGGDLASQYPFADTEAEVGKCPFLNETDVTLKKTSTAVEEDAIGHEQLISLQPRPGQQVDRG</sequence>
<evidence type="ECO:0000259" key="1">
    <source>
        <dbReference type="Pfam" id="PF09029"/>
    </source>
</evidence>
<accession>A0A8S3YN45</accession>